<keyword evidence="5" id="KW-0479">Metal-binding</keyword>
<keyword evidence="15" id="KW-1185">Reference proteome</keyword>
<feature type="compositionally biased region" description="Polar residues" evidence="12">
    <location>
        <begin position="119"/>
        <end position="129"/>
    </location>
</feature>
<evidence type="ECO:0000256" key="12">
    <source>
        <dbReference type="SAM" id="MobiDB-lite"/>
    </source>
</evidence>
<evidence type="ECO:0000256" key="3">
    <source>
        <dbReference type="ARBA" id="ARBA00022679"/>
    </source>
</evidence>
<name>A0AAN8S2Q4_9PEZI</name>
<feature type="domain" description="DNA-directed DNA polymerase X" evidence="13">
    <location>
        <begin position="236"/>
        <end position="643"/>
    </location>
</feature>
<reference evidence="14 15" key="1">
    <citation type="submission" date="2019-10" db="EMBL/GenBank/DDBJ databases">
        <authorList>
            <person name="Palmer J.M."/>
        </authorList>
    </citation>
    <scope>NUCLEOTIDE SEQUENCE [LARGE SCALE GENOMIC DNA]</scope>
    <source>
        <strain evidence="14 15">TWF506</strain>
    </source>
</reference>
<dbReference type="EMBL" id="JAVHJM010000002">
    <property type="protein sequence ID" value="KAK6518081.1"/>
    <property type="molecule type" value="Genomic_DNA"/>
</dbReference>
<feature type="region of interest" description="Disordered" evidence="12">
    <location>
        <begin position="498"/>
        <end position="532"/>
    </location>
</feature>
<keyword evidence="6 11" id="KW-0227">DNA damage</keyword>
<keyword evidence="8 11" id="KW-0234">DNA repair</keyword>
<dbReference type="Pfam" id="PF14792">
    <property type="entry name" value="DNA_pol_B_palm"/>
    <property type="match status" value="1"/>
</dbReference>
<dbReference type="GO" id="GO:0005634">
    <property type="term" value="C:nucleus"/>
    <property type="evidence" value="ECO:0007669"/>
    <property type="project" value="UniProtKB-SubCell"/>
</dbReference>
<keyword evidence="9 11" id="KW-0539">Nucleus</keyword>
<dbReference type="Gene3D" id="3.30.460.10">
    <property type="entry name" value="Beta Polymerase, domain 2"/>
    <property type="match status" value="1"/>
</dbReference>
<dbReference type="GO" id="GO:0003677">
    <property type="term" value="F:DNA binding"/>
    <property type="evidence" value="ECO:0007669"/>
    <property type="project" value="UniProtKB-UniRule"/>
</dbReference>
<evidence type="ECO:0000256" key="10">
    <source>
        <dbReference type="ARBA" id="ARBA00049244"/>
    </source>
</evidence>
<keyword evidence="3 11" id="KW-0808">Transferase</keyword>
<keyword evidence="7 11" id="KW-0239">DNA-directed DNA polymerase</keyword>
<comment type="similarity">
    <text evidence="2 11">Belongs to the DNA polymerase type-X family.</text>
</comment>
<protein>
    <recommendedName>
        <fullName evidence="11">DNA polymerase</fullName>
        <ecNumber evidence="11">2.7.7.7</ecNumber>
    </recommendedName>
</protein>
<dbReference type="InterPro" id="IPR002054">
    <property type="entry name" value="DNA-dir_DNA_pol_X"/>
</dbReference>
<feature type="region of interest" description="Disordered" evidence="12">
    <location>
        <begin position="119"/>
        <end position="213"/>
    </location>
</feature>
<dbReference type="InterPro" id="IPR010996">
    <property type="entry name" value="HHH_MUS81"/>
</dbReference>
<evidence type="ECO:0000256" key="8">
    <source>
        <dbReference type="ARBA" id="ARBA00023204"/>
    </source>
</evidence>
<dbReference type="PANTHER" id="PTHR11276:SF29">
    <property type="entry name" value="DNA POLYMERASE TYPE-X FAMILY PROTEIN POL4"/>
    <property type="match status" value="1"/>
</dbReference>
<dbReference type="Pfam" id="PF10391">
    <property type="entry name" value="DNA_pol_lambd_f"/>
    <property type="match status" value="1"/>
</dbReference>
<dbReference type="SMART" id="SM00483">
    <property type="entry name" value="POLXc"/>
    <property type="match status" value="1"/>
</dbReference>
<dbReference type="Proteomes" id="UP001307849">
    <property type="component" value="Unassembled WGS sequence"/>
</dbReference>
<dbReference type="Pfam" id="PF14791">
    <property type="entry name" value="DNA_pol_B_thumb"/>
    <property type="match status" value="1"/>
</dbReference>
<dbReference type="AlphaFoldDB" id="A0AAN8S2Q4"/>
<organism evidence="14 15">
    <name type="scientific">Arthrobotrys conoides</name>
    <dbReference type="NCBI Taxonomy" id="74498"/>
    <lineage>
        <taxon>Eukaryota</taxon>
        <taxon>Fungi</taxon>
        <taxon>Dikarya</taxon>
        <taxon>Ascomycota</taxon>
        <taxon>Pezizomycotina</taxon>
        <taxon>Orbiliomycetes</taxon>
        <taxon>Orbiliales</taxon>
        <taxon>Orbiliaceae</taxon>
        <taxon>Arthrobotrys</taxon>
    </lineage>
</organism>
<evidence type="ECO:0000313" key="14">
    <source>
        <dbReference type="EMBL" id="KAK6518081.1"/>
    </source>
</evidence>
<dbReference type="Gene3D" id="3.30.210.10">
    <property type="entry name" value="DNA polymerase, thumb domain"/>
    <property type="match status" value="1"/>
</dbReference>
<dbReference type="CDD" id="cd00141">
    <property type="entry name" value="NT_POLXc"/>
    <property type="match status" value="1"/>
</dbReference>
<comment type="caution">
    <text evidence="14">The sequence shown here is derived from an EMBL/GenBank/DDBJ whole genome shotgun (WGS) entry which is preliminary data.</text>
</comment>
<dbReference type="SUPFAM" id="SSF47802">
    <property type="entry name" value="DNA polymerase beta, N-terminal domain-like"/>
    <property type="match status" value="1"/>
</dbReference>
<dbReference type="InterPro" id="IPR002008">
    <property type="entry name" value="DNA_pol_X_beta-like"/>
</dbReference>
<dbReference type="Gene3D" id="1.10.150.110">
    <property type="entry name" value="DNA polymerase beta, N-terminal domain-like"/>
    <property type="match status" value="1"/>
</dbReference>
<dbReference type="InterPro" id="IPR037160">
    <property type="entry name" value="DNA_Pol_thumb_sf"/>
</dbReference>
<dbReference type="EC" id="2.7.7.7" evidence="11"/>
<dbReference type="InterPro" id="IPR027421">
    <property type="entry name" value="DNA_pol_lamdba_lyase_dom_sf"/>
</dbReference>
<dbReference type="InterPro" id="IPR019843">
    <property type="entry name" value="DNA_pol-X_BS"/>
</dbReference>
<dbReference type="GO" id="GO:0006303">
    <property type="term" value="P:double-strand break repair via nonhomologous end joining"/>
    <property type="evidence" value="ECO:0007669"/>
    <property type="project" value="TreeGrafter"/>
</dbReference>
<evidence type="ECO:0000256" key="4">
    <source>
        <dbReference type="ARBA" id="ARBA00022695"/>
    </source>
</evidence>
<evidence type="ECO:0000256" key="9">
    <source>
        <dbReference type="ARBA" id="ARBA00023242"/>
    </source>
</evidence>
<comment type="subcellular location">
    <subcellularLocation>
        <location evidence="1 11">Nucleus</location>
    </subcellularLocation>
</comment>
<dbReference type="InterPro" id="IPR018944">
    <property type="entry name" value="DNA_pol_lambd_fingers_domain"/>
</dbReference>
<evidence type="ECO:0000256" key="6">
    <source>
        <dbReference type="ARBA" id="ARBA00022763"/>
    </source>
</evidence>
<evidence type="ECO:0000256" key="7">
    <source>
        <dbReference type="ARBA" id="ARBA00022932"/>
    </source>
</evidence>
<comment type="function">
    <text evidence="11">DNA polymerase that functions in several pathways of DNA repair. Involved in base excision repair (BER) responsible for repair of lesions that give rise to abasic (AP) sites in DNA. Also contributes to DNA double-strand break repair by non-homologous end joining and homologous recombination. Has both template-dependent and template-independent (terminal transferase) DNA polymerase activities. Has also a 5'-deoxyribose-5-phosphate lyase (dRP lyase) activity.</text>
</comment>
<evidence type="ECO:0000256" key="2">
    <source>
        <dbReference type="ARBA" id="ARBA00008323"/>
    </source>
</evidence>
<proteinExistence type="inferred from homology"/>
<sequence length="645" mass="72914">MMSKPTDLPNIYVLSVRLSDSQHAEIIANIKSKNYKVTESPKDAIIFIGDVVGPKRALLELRFLGLNTIDASTIKAPAKGTKTLKVVKLEWYTKAIVEGVDTNINDYIVYNGIYPAKSPFNNQSSTPVTPQKRPASPPTLAEKQAEERSRSESILRRAMASTHQAAPAPGTRHLRHRGQSQDSQPSQPFKRPKLISQQSTDSQEESERVASNLPPLPQWVIKKQKYSCTRSTPADSPNKDFIEALFKIRLNRILISDEIGVRAYSTSIASIAAFPYKITHISQIHALPGCEGKIAALWYEFTRSDPPGRLGVLEEIEKSVYYKTLELFYNIWGAGAHTAQSFYKQGFRDLDDLVEHHWKKLTRVQQIGVKFYDEFRDKIPRDEVISIRDSIQNHARQLLPGAEAAVVGGFRRGKELSADVDLLITHPRVSKSRDVEELLVPLVNLLEKEGLITHVLTIHQPSRFVATPGGDVWPKRSHHNFDGIPKVLCVWQQPDLGEDEEGDSQMGGLDGKRLLSKRKNPNPHRRVDILFPPPRCAGSTLTSWSGATTFERDLRKYVKEEKYWKFSSEGVTDRASGLRVPVGKEKGEFIGLTEEDEKNGVEVDDNVENRSRREDGEWVGWDVEERKLFKLLELEWREPTERCTG</sequence>
<dbReference type="FunFam" id="1.10.150.20:FF:000010">
    <property type="entry name" value="DNA polymerase lambda"/>
    <property type="match status" value="1"/>
</dbReference>
<dbReference type="InterPro" id="IPR028207">
    <property type="entry name" value="DNA_pol_B_palm_palm"/>
</dbReference>
<dbReference type="PRINTS" id="PR00870">
    <property type="entry name" value="DNAPOLXBETA"/>
</dbReference>
<comment type="catalytic activity">
    <reaction evidence="10 11">
        <text>DNA(n) + a 2'-deoxyribonucleoside 5'-triphosphate = DNA(n+1) + diphosphate</text>
        <dbReference type="Rhea" id="RHEA:22508"/>
        <dbReference type="Rhea" id="RHEA-COMP:17339"/>
        <dbReference type="Rhea" id="RHEA-COMP:17340"/>
        <dbReference type="ChEBI" id="CHEBI:33019"/>
        <dbReference type="ChEBI" id="CHEBI:61560"/>
        <dbReference type="ChEBI" id="CHEBI:173112"/>
        <dbReference type="EC" id="2.7.7.7"/>
    </reaction>
</comment>
<dbReference type="FunFam" id="1.10.150.110:FF:000005">
    <property type="entry name" value="DNA polymerase POL4"/>
    <property type="match status" value="1"/>
</dbReference>
<dbReference type="Gene3D" id="1.10.150.20">
    <property type="entry name" value="5' to 3' exonuclease, C-terminal subdomain"/>
    <property type="match status" value="1"/>
</dbReference>
<evidence type="ECO:0000256" key="1">
    <source>
        <dbReference type="ARBA" id="ARBA00004123"/>
    </source>
</evidence>
<dbReference type="PROSITE" id="PS00522">
    <property type="entry name" value="DNA_POLYMERASE_X"/>
    <property type="match status" value="1"/>
</dbReference>
<dbReference type="InterPro" id="IPR043519">
    <property type="entry name" value="NT_sf"/>
</dbReference>
<dbReference type="SUPFAM" id="SSF81301">
    <property type="entry name" value="Nucleotidyltransferase"/>
    <property type="match status" value="1"/>
</dbReference>
<evidence type="ECO:0000313" key="15">
    <source>
        <dbReference type="Proteomes" id="UP001307849"/>
    </source>
</evidence>
<keyword evidence="4 11" id="KW-0548">Nucleotidyltransferase</keyword>
<dbReference type="InterPro" id="IPR022312">
    <property type="entry name" value="DNA_pol_X"/>
</dbReference>
<accession>A0AAN8S2Q4</accession>
<evidence type="ECO:0000256" key="5">
    <source>
        <dbReference type="ARBA" id="ARBA00022723"/>
    </source>
</evidence>
<dbReference type="PRINTS" id="PR00869">
    <property type="entry name" value="DNAPOLX"/>
</dbReference>
<dbReference type="Pfam" id="PF14716">
    <property type="entry name" value="HHH_8"/>
    <property type="match status" value="1"/>
</dbReference>
<feature type="compositionally biased region" description="Basic residues" evidence="12">
    <location>
        <begin position="514"/>
        <end position="524"/>
    </location>
</feature>
<gene>
    <name evidence="14" type="ORF">TWF506_005243</name>
</gene>
<evidence type="ECO:0000256" key="11">
    <source>
        <dbReference type="RuleBase" id="RU366014"/>
    </source>
</evidence>
<feature type="compositionally biased region" description="Basic and acidic residues" evidence="12">
    <location>
        <begin position="143"/>
        <end position="155"/>
    </location>
</feature>
<dbReference type="SUPFAM" id="SSF81585">
    <property type="entry name" value="PsbU/PolX domain-like"/>
    <property type="match status" value="1"/>
</dbReference>
<dbReference type="GO" id="GO:0003887">
    <property type="term" value="F:DNA-directed DNA polymerase activity"/>
    <property type="evidence" value="ECO:0007669"/>
    <property type="project" value="UniProtKB-UniRule"/>
</dbReference>
<evidence type="ECO:0000259" key="13">
    <source>
        <dbReference type="SMART" id="SM00483"/>
    </source>
</evidence>
<dbReference type="GO" id="GO:0046872">
    <property type="term" value="F:metal ion binding"/>
    <property type="evidence" value="ECO:0007669"/>
    <property type="project" value="UniProtKB-UniRule"/>
</dbReference>
<dbReference type="PANTHER" id="PTHR11276">
    <property type="entry name" value="DNA POLYMERASE TYPE-X FAMILY MEMBER"/>
    <property type="match status" value="1"/>
</dbReference>
<dbReference type="InterPro" id="IPR029398">
    <property type="entry name" value="PolB_thumb"/>
</dbReference>